<dbReference type="InterPro" id="IPR005442">
    <property type="entry name" value="GST_omega"/>
</dbReference>
<dbReference type="CDD" id="cd00570">
    <property type="entry name" value="GST_N_family"/>
    <property type="match status" value="2"/>
</dbReference>
<feature type="domain" description="GST N-terminal" evidence="3">
    <location>
        <begin position="38"/>
        <end position="116"/>
    </location>
</feature>
<proteinExistence type="inferred from homology"/>
<evidence type="ECO:0000256" key="2">
    <source>
        <dbReference type="ARBA" id="ARBA00023002"/>
    </source>
</evidence>
<dbReference type="PROSITE" id="PS50404">
    <property type="entry name" value="GST_NTER"/>
    <property type="match status" value="1"/>
</dbReference>
<organism evidence="5 6">
    <name type="scientific">Tegillarca granosa</name>
    <name type="common">Malaysian cockle</name>
    <name type="synonym">Anadara granosa</name>
    <dbReference type="NCBI Taxonomy" id="220873"/>
    <lineage>
        <taxon>Eukaryota</taxon>
        <taxon>Metazoa</taxon>
        <taxon>Spiralia</taxon>
        <taxon>Lophotrochozoa</taxon>
        <taxon>Mollusca</taxon>
        <taxon>Bivalvia</taxon>
        <taxon>Autobranchia</taxon>
        <taxon>Pteriomorphia</taxon>
        <taxon>Arcoida</taxon>
        <taxon>Arcoidea</taxon>
        <taxon>Arcidae</taxon>
        <taxon>Tegillarca</taxon>
    </lineage>
</organism>
<dbReference type="SFLD" id="SFLDS00019">
    <property type="entry name" value="Glutathione_Transferase_(cytos"/>
    <property type="match status" value="2"/>
</dbReference>
<name>A0ABQ9E1Z3_TEGGR</name>
<dbReference type="PRINTS" id="PR01625">
    <property type="entry name" value="GSTRNSFRASEO"/>
</dbReference>
<dbReference type="PANTHER" id="PTHR43968">
    <property type="match status" value="1"/>
</dbReference>
<dbReference type="InterPro" id="IPR050983">
    <property type="entry name" value="GST_Omega/HSP26"/>
</dbReference>
<dbReference type="InterPro" id="IPR036249">
    <property type="entry name" value="Thioredoxin-like_sf"/>
</dbReference>
<dbReference type="Pfam" id="PF13409">
    <property type="entry name" value="GST_N_2"/>
    <property type="match status" value="2"/>
</dbReference>
<sequence length="358" mass="41415">MDKFVDRHGKNSVCNELIKFCKSPSDEQRIAILLWEMEKLQLYCSWFCPFAQRAWIALEHKGVEYEYIEVDPYNKTKEFLAINPRGLVPVLVKDNRTVYESSICIEFIDEALTTGVSLLPKDPMDRAQVRIWSDFISKRIVPTFYQILQMQEKDKQEEAKDKLLQHLLTLTKAMSSEGPYFSGKALGMVDIMLIPFAIRFNILSNGQVEVVLFVVLSVCLESMDCTGTQRRRTHIIKQEFLAINPRSLIPVLVQDNRTVYESPICIEYIDEAFQTGVSLLPKDPMDRAQVQIWSDFISKRIVPSYYQMLQMQRKEQQNEAKERLLQQLLTLSKAMSPDGPYFTGEAFGMVDIMLILIL</sequence>
<dbReference type="EMBL" id="JARBDR010000921">
    <property type="protein sequence ID" value="KAJ8299287.1"/>
    <property type="molecule type" value="Genomic_DNA"/>
</dbReference>
<dbReference type="InterPro" id="IPR040079">
    <property type="entry name" value="Glutathione_S-Trfase"/>
</dbReference>
<feature type="domain" description="GST C-terminal" evidence="4">
    <location>
        <begin position="283"/>
        <end position="358"/>
    </location>
</feature>
<evidence type="ECO:0000313" key="5">
    <source>
        <dbReference type="EMBL" id="KAJ8299287.1"/>
    </source>
</evidence>
<dbReference type="SUPFAM" id="SSF47616">
    <property type="entry name" value="GST C-terminal domain-like"/>
    <property type="match status" value="2"/>
</dbReference>
<gene>
    <name evidence="5" type="ORF">KUTeg_023347</name>
</gene>
<dbReference type="InterPro" id="IPR004045">
    <property type="entry name" value="Glutathione_S-Trfase_N"/>
</dbReference>
<dbReference type="InterPro" id="IPR010987">
    <property type="entry name" value="Glutathione-S-Trfase_C-like"/>
</dbReference>
<evidence type="ECO:0000313" key="6">
    <source>
        <dbReference type="Proteomes" id="UP001217089"/>
    </source>
</evidence>
<evidence type="ECO:0000259" key="3">
    <source>
        <dbReference type="PROSITE" id="PS50404"/>
    </source>
</evidence>
<evidence type="ECO:0000256" key="1">
    <source>
        <dbReference type="ARBA" id="ARBA00011067"/>
    </source>
</evidence>
<dbReference type="PANTHER" id="PTHR43968:SF6">
    <property type="entry name" value="GLUTATHIONE S-TRANSFERASE OMEGA"/>
    <property type="match status" value="1"/>
</dbReference>
<protein>
    <recommendedName>
        <fullName evidence="7">Glutathione S-transferase</fullName>
    </recommendedName>
</protein>
<keyword evidence="2" id="KW-0560">Oxidoreductase</keyword>
<feature type="domain" description="GST C-terminal" evidence="4">
    <location>
        <begin position="122"/>
        <end position="285"/>
    </location>
</feature>
<keyword evidence="6" id="KW-1185">Reference proteome</keyword>
<dbReference type="SUPFAM" id="SSF52833">
    <property type="entry name" value="Thioredoxin-like"/>
    <property type="match status" value="2"/>
</dbReference>
<dbReference type="SFLD" id="SFLDG00358">
    <property type="entry name" value="Main_(cytGST)"/>
    <property type="match status" value="2"/>
</dbReference>
<accession>A0ABQ9E1Z3</accession>
<dbReference type="PROSITE" id="PS50405">
    <property type="entry name" value="GST_CTER"/>
    <property type="match status" value="2"/>
</dbReference>
<dbReference type="Gene3D" id="3.40.30.10">
    <property type="entry name" value="Glutaredoxin"/>
    <property type="match status" value="2"/>
</dbReference>
<dbReference type="Gene3D" id="1.20.1050.10">
    <property type="match status" value="2"/>
</dbReference>
<dbReference type="Proteomes" id="UP001217089">
    <property type="component" value="Unassembled WGS sequence"/>
</dbReference>
<evidence type="ECO:0000259" key="4">
    <source>
        <dbReference type="PROSITE" id="PS50405"/>
    </source>
</evidence>
<comment type="caution">
    <text evidence="5">The sequence shown here is derived from an EMBL/GenBank/DDBJ whole genome shotgun (WGS) entry which is preliminary data.</text>
</comment>
<evidence type="ECO:0008006" key="7">
    <source>
        <dbReference type="Google" id="ProtNLM"/>
    </source>
</evidence>
<dbReference type="InterPro" id="IPR036282">
    <property type="entry name" value="Glutathione-S-Trfase_C_sf"/>
</dbReference>
<reference evidence="5 6" key="1">
    <citation type="submission" date="2022-12" db="EMBL/GenBank/DDBJ databases">
        <title>Chromosome-level genome of Tegillarca granosa.</title>
        <authorList>
            <person name="Kim J."/>
        </authorList>
    </citation>
    <scope>NUCLEOTIDE SEQUENCE [LARGE SCALE GENOMIC DNA]</scope>
    <source>
        <strain evidence="5">Teg-2019</strain>
        <tissue evidence="5">Adductor muscle</tissue>
    </source>
</reference>
<comment type="similarity">
    <text evidence="1">Belongs to the GST superfamily. Omega family.</text>
</comment>